<dbReference type="EC" id="3.5.1.122" evidence="3 8"/>
<reference evidence="10" key="1">
    <citation type="submission" date="2021-01" db="EMBL/GenBank/DDBJ databases">
        <authorList>
            <person name="Corre E."/>
            <person name="Pelletier E."/>
            <person name="Niang G."/>
            <person name="Scheremetjew M."/>
            <person name="Finn R."/>
            <person name="Kale V."/>
            <person name="Holt S."/>
            <person name="Cochrane G."/>
            <person name="Meng A."/>
            <person name="Brown T."/>
            <person name="Cohen L."/>
        </authorList>
    </citation>
    <scope>NUCLEOTIDE SEQUENCE</scope>
    <source>
        <strain evidence="10">CCMP125</strain>
    </source>
</reference>
<evidence type="ECO:0000256" key="3">
    <source>
        <dbReference type="ARBA" id="ARBA00012718"/>
    </source>
</evidence>
<dbReference type="GO" id="GO:0005829">
    <property type="term" value="C:cytosol"/>
    <property type="evidence" value="ECO:0007669"/>
    <property type="project" value="TreeGrafter"/>
</dbReference>
<evidence type="ECO:0000256" key="5">
    <source>
        <dbReference type="ARBA" id="ARBA00022801"/>
    </source>
</evidence>
<evidence type="ECO:0000256" key="1">
    <source>
        <dbReference type="ARBA" id="ARBA00008985"/>
    </source>
</evidence>
<keyword evidence="5 8" id="KW-0378">Hydrolase</keyword>
<dbReference type="Pfam" id="PF09764">
    <property type="entry name" value="Nt_Gln_amidase"/>
    <property type="match status" value="1"/>
</dbReference>
<evidence type="ECO:0000259" key="9">
    <source>
        <dbReference type="Pfam" id="PF09764"/>
    </source>
</evidence>
<proteinExistence type="inferred from homology"/>
<sequence length="213" mass="24254">MEAGDYSLTAPDTALAAPSDHGLRVPYYCEENVWRLAYRKKHEFPGDRFWVVFISNTIKNVPMFHQKASDDPSKSVSWDYHVILLAAHASQPGVCVYDVDSRLSYPCPLAEYMQQSFPYEWPMPFAPLFRVVEADIYLQCFASDRMHMYNREKGTWNAPPPNYAPIQSGQASSTSNLEHYLNFVERPNFHEVDMNAFGTILTKQQLAAAAFAG</sequence>
<evidence type="ECO:0000256" key="7">
    <source>
        <dbReference type="ARBA" id="ARBA00048768"/>
    </source>
</evidence>
<evidence type="ECO:0000313" key="10">
    <source>
        <dbReference type="EMBL" id="CAD9979881.1"/>
    </source>
</evidence>
<dbReference type="InterPro" id="IPR037132">
    <property type="entry name" value="N_Gln_amidohydro_ab_roll_sf"/>
</dbReference>
<gene>
    <name evidence="10" type="ORF">APAL1065_LOCUS19190</name>
</gene>
<comment type="catalytic activity">
    <reaction evidence="7 8">
        <text>N-terminal L-glutaminyl-[protein] + H2O = N-terminal L-glutamyl-[protein] + NH4(+)</text>
        <dbReference type="Rhea" id="RHEA:50680"/>
        <dbReference type="Rhea" id="RHEA-COMP:12668"/>
        <dbReference type="Rhea" id="RHEA-COMP:12777"/>
        <dbReference type="ChEBI" id="CHEBI:15377"/>
        <dbReference type="ChEBI" id="CHEBI:28938"/>
        <dbReference type="ChEBI" id="CHEBI:64721"/>
        <dbReference type="ChEBI" id="CHEBI:64722"/>
        <dbReference type="EC" id="3.5.1.122"/>
    </reaction>
</comment>
<name>A0A7S2YJG8_9STRA</name>
<feature type="domain" description="Protein N-terminal glutamine amidohydrolase alpha beta roll" evidence="9">
    <location>
        <begin position="26"/>
        <end position="207"/>
    </location>
</feature>
<protein>
    <recommendedName>
        <fullName evidence="4 8">Protein N-terminal glutamine amidohydrolase</fullName>
        <ecNumber evidence="3 8">3.5.1.122</ecNumber>
    </recommendedName>
    <alternativeName>
        <fullName evidence="6 8">Protein NH2-terminal glutamine deamidase</fullName>
    </alternativeName>
</protein>
<dbReference type="PANTHER" id="PTHR13035:SF0">
    <property type="entry name" value="PROTEIN N-TERMINAL GLUTAMINE AMIDOHYDROLASE"/>
    <property type="match status" value="1"/>
</dbReference>
<dbReference type="AlphaFoldDB" id="A0A7S2YJG8"/>
<evidence type="ECO:0000256" key="2">
    <source>
        <dbReference type="ARBA" id="ARBA00011245"/>
    </source>
</evidence>
<comment type="function">
    <text evidence="8">Mediates the side-chain deamidation of N-terminal glutamine residues to glutamate, an important step in N-end rule pathway of protein degradation. Conversion of the resulting N-terminal glutamine to glutamate renders the protein susceptible to arginylation, polyubiquitination and degradation as specified by the N-end rule. Does not act on substrates with internal or C-terminal glutamine and does not act on non-glutamine residues in any position.</text>
</comment>
<evidence type="ECO:0000256" key="8">
    <source>
        <dbReference type="RuleBase" id="RU367082"/>
    </source>
</evidence>
<comment type="subunit">
    <text evidence="2 8">Monomer.</text>
</comment>
<dbReference type="InterPro" id="IPR023128">
    <property type="entry name" value="Prot_N_Gln_amidohydro_ab_roll"/>
</dbReference>
<comment type="similarity">
    <text evidence="1 8">Belongs to the NTAQ1 family.</text>
</comment>
<dbReference type="PANTHER" id="PTHR13035">
    <property type="entry name" value="PROTEIN N-TERMINAL GLUTAMINE AMIDOHYDROLASE"/>
    <property type="match status" value="1"/>
</dbReference>
<accession>A0A7S2YJG8</accession>
<dbReference type="Gene3D" id="3.10.620.10">
    <property type="entry name" value="Protein N-terminal glutamine amidohydrolase, alpha beta roll"/>
    <property type="match status" value="1"/>
</dbReference>
<evidence type="ECO:0000256" key="6">
    <source>
        <dbReference type="ARBA" id="ARBA00029677"/>
    </source>
</evidence>
<dbReference type="EMBL" id="HBHT01028571">
    <property type="protein sequence ID" value="CAD9979881.1"/>
    <property type="molecule type" value="Transcribed_RNA"/>
</dbReference>
<organism evidence="10">
    <name type="scientific">Entomoneis paludosa</name>
    <dbReference type="NCBI Taxonomy" id="265537"/>
    <lineage>
        <taxon>Eukaryota</taxon>
        <taxon>Sar</taxon>
        <taxon>Stramenopiles</taxon>
        <taxon>Ochrophyta</taxon>
        <taxon>Bacillariophyta</taxon>
        <taxon>Bacillariophyceae</taxon>
        <taxon>Bacillariophycidae</taxon>
        <taxon>Entomoneidaceae</taxon>
        <taxon>Entomoneis</taxon>
    </lineage>
</organism>
<evidence type="ECO:0000256" key="4">
    <source>
        <dbReference type="ARBA" id="ARBA00021247"/>
    </source>
</evidence>
<dbReference type="GO" id="GO:0070773">
    <property type="term" value="F:protein-N-terminal glutamine amidohydrolase activity"/>
    <property type="evidence" value="ECO:0007669"/>
    <property type="project" value="UniProtKB-UniRule"/>
</dbReference>
<dbReference type="GO" id="GO:0008418">
    <property type="term" value="F:protein-N-terminal asparagine amidohydrolase activity"/>
    <property type="evidence" value="ECO:0007669"/>
    <property type="project" value="UniProtKB-UniRule"/>
</dbReference>
<dbReference type="InterPro" id="IPR039733">
    <property type="entry name" value="NTAQ1"/>
</dbReference>
<dbReference type="GO" id="GO:0005634">
    <property type="term" value="C:nucleus"/>
    <property type="evidence" value="ECO:0007669"/>
    <property type="project" value="TreeGrafter"/>
</dbReference>